<protein>
    <submittedName>
        <fullName evidence="1">SFRICE_030853</fullName>
    </submittedName>
</protein>
<evidence type="ECO:0000313" key="1">
    <source>
        <dbReference type="EMBL" id="SOQ35968.1"/>
    </source>
</evidence>
<reference evidence="1" key="1">
    <citation type="submission" date="2016-07" db="EMBL/GenBank/DDBJ databases">
        <authorList>
            <person name="Bretaudeau A."/>
        </authorList>
    </citation>
    <scope>NUCLEOTIDE SEQUENCE</scope>
    <source>
        <strain evidence="1">Rice</strain>
        <tissue evidence="1">Whole body</tissue>
    </source>
</reference>
<gene>
    <name evidence="1" type="ORF">SFRICE_030853</name>
</gene>
<organism evidence="1">
    <name type="scientific">Spodoptera frugiperda</name>
    <name type="common">Fall armyworm</name>
    <dbReference type="NCBI Taxonomy" id="7108"/>
    <lineage>
        <taxon>Eukaryota</taxon>
        <taxon>Metazoa</taxon>
        <taxon>Ecdysozoa</taxon>
        <taxon>Arthropoda</taxon>
        <taxon>Hexapoda</taxon>
        <taxon>Insecta</taxon>
        <taxon>Pterygota</taxon>
        <taxon>Neoptera</taxon>
        <taxon>Endopterygota</taxon>
        <taxon>Lepidoptera</taxon>
        <taxon>Glossata</taxon>
        <taxon>Ditrysia</taxon>
        <taxon>Noctuoidea</taxon>
        <taxon>Noctuidae</taxon>
        <taxon>Amphipyrinae</taxon>
        <taxon>Spodoptera</taxon>
    </lineage>
</organism>
<dbReference type="AlphaFoldDB" id="A0A2H1V564"/>
<dbReference type="EMBL" id="ODYU01000732">
    <property type="protein sequence ID" value="SOQ35968.1"/>
    <property type="molecule type" value="Genomic_DNA"/>
</dbReference>
<proteinExistence type="predicted"/>
<sequence length="84" mass="8975">MTPRPETTICGSHKKLLRAGIEPATHCAAAGYPATAPTVQSTLKSKKTQSQNSKPKRLLQLNCSEYNDHVALDEIELTGSSPGV</sequence>
<accession>A0A2H1V564</accession>
<name>A0A2H1V564_SPOFR</name>